<feature type="region of interest" description="Disordered" evidence="1">
    <location>
        <begin position="471"/>
        <end position="500"/>
    </location>
</feature>
<feature type="region of interest" description="Disordered" evidence="1">
    <location>
        <begin position="280"/>
        <end position="301"/>
    </location>
</feature>
<feature type="compositionally biased region" description="Basic and acidic residues" evidence="1">
    <location>
        <begin position="141"/>
        <end position="167"/>
    </location>
</feature>
<proteinExistence type="predicted"/>
<feature type="compositionally biased region" description="Basic and acidic residues" evidence="1">
    <location>
        <begin position="194"/>
        <end position="222"/>
    </location>
</feature>
<feature type="region of interest" description="Disordered" evidence="1">
    <location>
        <begin position="1"/>
        <end position="21"/>
    </location>
</feature>
<feature type="compositionally biased region" description="Basic and acidic residues" evidence="1">
    <location>
        <begin position="100"/>
        <end position="113"/>
    </location>
</feature>
<dbReference type="Proteomes" id="UP000038045">
    <property type="component" value="Unplaced"/>
</dbReference>
<feature type="compositionally biased region" description="Basic residues" evidence="1">
    <location>
        <begin position="410"/>
        <end position="425"/>
    </location>
</feature>
<feature type="compositionally biased region" description="Gly residues" evidence="1">
    <location>
        <begin position="71"/>
        <end position="80"/>
    </location>
</feature>
<accession>A0A0N5A0R6</accession>
<protein>
    <submittedName>
        <fullName evidence="3">LigA</fullName>
    </submittedName>
</protein>
<organism evidence="2 3">
    <name type="scientific">Parastrongyloides trichosuri</name>
    <name type="common">Possum-specific nematode worm</name>
    <dbReference type="NCBI Taxonomy" id="131310"/>
    <lineage>
        <taxon>Eukaryota</taxon>
        <taxon>Metazoa</taxon>
        <taxon>Ecdysozoa</taxon>
        <taxon>Nematoda</taxon>
        <taxon>Chromadorea</taxon>
        <taxon>Rhabditida</taxon>
        <taxon>Tylenchina</taxon>
        <taxon>Panagrolaimomorpha</taxon>
        <taxon>Strongyloidoidea</taxon>
        <taxon>Strongyloididae</taxon>
        <taxon>Parastrongyloides</taxon>
    </lineage>
</organism>
<feature type="compositionally biased region" description="Basic and acidic residues" evidence="1">
    <location>
        <begin position="120"/>
        <end position="130"/>
    </location>
</feature>
<dbReference type="WBParaSite" id="PTRK_0001507200.1">
    <property type="protein sequence ID" value="PTRK_0001507200.1"/>
    <property type="gene ID" value="PTRK_0001507200"/>
</dbReference>
<feature type="compositionally biased region" description="Basic residues" evidence="1">
    <location>
        <begin position="369"/>
        <end position="378"/>
    </location>
</feature>
<keyword evidence="2" id="KW-1185">Reference proteome</keyword>
<feature type="region of interest" description="Disordered" evidence="1">
    <location>
        <begin position="33"/>
        <end position="222"/>
    </location>
</feature>
<evidence type="ECO:0000256" key="1">
    <source>
        <dbReference type="SAM" id="MobiDB-lite"/>
    </source>
</evidence>
<reference evidence="3" key="1">
    <citation type="submission" date="2017-02" db="UniProtKB">
        <authorList>
            <consortium name="WormBaseParasite"/>
        </authorList>
    </citation>
    <scope>IDENTIFICATION</scope>
</reference>
<feature type="compositionally biased region" description="Basic residues" evidence="1">
    <location>
        <begin position="83"/>
        <end position="99"/>
    </location>
</feature>
<evidence type="ECO:0000313" key="3">
    <source>
        <dbReference type="WBParaSite" id="PTRK_0001507200.1"/>
    </source>
</evidence>
<dbReference type="AlphaFoldDB" id="A0A0N5A0R6"/>
<feature type="region of interest" description="Disordered" evidence="1">
    <location>
        <begin position="315"/>
        <end position="442"/>
    </location>
</feature>
<feature type="compositionally biased region" description="Basic residues" evidence="1">
    <location>
        <begin position="131"/>
        <end position="140"/>
    </location>
</feature>
<feature type="compositionally biased region" description="Low complexity" evidence="1">
    <location>
        <begin position="315"/>
        <end position="332"/>
    </location>
</feature>
<sequence length="500" mass="54174">MTQTYGSRDPKGAGPAAGCGGAAVVRRGDHLVAAEDLGRGTGVEGGGDRPGRAGPYGGQTGRRPGRRGDGLRTGGQGSGGPLRPHRRAGQQRRHHPRRRVPQDERRAVVRGDPRQYGQRVQHDAPGDQRHARPGLRPHRQHLLDQRAEGPDRPDQLFRRQGRDDRLHQGAGAGRRAQGRDRQLHRAGLYRHRNGRGDGPEGVGRHRGPDSRRPPGQGRGDRRHGLVAVGRACRICHRVHPVAQRRAVPGLCAGSGRVADPAAVRAFDGDLGPAPVLGAARRHHLSQRRRRSGAARHRRRRHHRLYDARAGRLAGVAGRAAGQPGPALAGAGADVQPDGAPQRPGVRGHGSAGPHQCGRPGVRGPVHRGPDRHHRRRGAHSPFAQRPPLPGAAAQHHRRRRAAVVGDLFRRRPARGGRSAPGHRRAAVLGPRHPGRDPAGLTWDQRPNLAICPFASIGRLLGRPGRLLFPLRLRGHRRPRPGSGADRRRRQRRQGLLRPAG</sequence>
<feature type="compositionally biased region" description="Basic residues" evidence="1">
    <location>
        <begin position="184"/>
        <end position="193"/>
    </location>
</feature>
<name>A0A0N5A0R6_PARTI</name>
<evidence type="ECO:0000313" key="2">
    <source>
        <dbReference type="Proteomes" id="UP000038045"/>
    </source>
</evidence>